<organism evidence="2 3">
    <name type="scientific">Agrilus planipennis</name>
    <name type="common">Emerald ash borer</name>
    <name type="synonym">Agrilus marcopoli</name>
    <dbReference type="NCBI Taxonomy" id="224129"/>
    <lineage>
        <taxon>Eukaryota</taxon>
        <taxon>Metazoa</taxon>
        <taxon>Ecdysozoa</taxon>
        <taxon>Arthropoda</taxon>
        <taxon>Hexapoda</taxon>
        <taxon>Insecta</taxon>
        <taxon>Pterygota</taxon>
        <taxon>Neoptera</taxon>
        <taxon>Endopterygota</taxon>
        <taxon>Coleoptera</taxon>
        <taxon>Polyphaga</taxon>
        <taxon>Elateriformia</taxon>
        <taxon>Buprestoidea</taxon>
        <taxon>Buprestidae</taxon>
        <taxon>Agrilinae</taxon>
        <taxon>Agrilus</taxon>
    </lineage>
</organism>
<dbReference type="GeneID" id="108733902"/>
<protein>
    <submittedName>
        <fullName evidence="3">Histidine-rich glycoprotein-like</fullName>
    </submittedName>
</protein>
<sequence length="246" mass="28473">MKSVILFSLLACACAAPLAMIGSHSHPYMTGQSHSYYPTSYDQGLGYHHQYPNTVYPWIGVHHQSQLAHQYISTPVEALQLLHQIEQHLHHIQQHLEENQHVYEPSQWQEYMQVVAGYINEVQQLQVNIQTYVQEDQPIPSEHQSHIVQLQHQVDILNQEIHTVHQHQGVGYGQGVGHNPGYGFSFHLQKAFPFYQQHHYQYQSTIPGYPVGSGVHYQNSFQLTPPYHHYAHEDFHHYPTGEHVVV</sequence>
<dbReference type="AlphaFoldDB" id="A0A1W4WL41"/>
<feature type="signal peptide" evidence="1">
    <location>
        <begin position="1"/>
        <end position="15"/>
    </location>
</feature>
<evidence type="ECO:0000313" key="3">
    <source>
        <dbReference type="RefSeq" id="XP_018320755.1"/>
    </source>
</evidence>
<dbReference type="InParanoid" id="A0A1W4WL41"/>
<evidence type="ECO:0000313" key="2">
    <source>
        <dbReference type="Proteomes" id="UP000192223"/>
    </source>
</evidence>
<dbReference type="Proteomes" id="UP000192223">
    <property type="component" value="Unplaced"/>
</dbReference>
<reference evidence="3" key="1">
    <citation type="submission" date="2025-08" db="UniProtKB">
        <authorList>
            <consortium name="RefSeq"/>
        </authorList>
    </citation>
    <scope>IDENTIFICATION</scope>
    <source>
        <tissue evidence="3">Entire body</tissue>
    </source>
</reference>
<keyword evidence="2" id="KW-1185">Reference proteome</keyword>
<proteinExistence type="predicted"/>
<keyword evidence="1" id="KW-0732">Signal</keyword>
<feature type="chain" id="PRO_5012800238" evidence="1">
    <location>
        <begin position="16"/>
        <end position="246"/>
    </location>
</feature>
<gene>
    <name evidence="3" type="primary">LOC108733902</name>
</gene>
<name>A0A1W4WL41_AGRPL</name>
<evidence type="ECO:0000256" key="1">
    <source>
        <dbReference type="SAM" id="SignalP"/>
    </source>
</evidence>
<dbReference type="KEGG" id="apln:108733902"/>
<dbReference type="RefSeq" id="XP_018320755.1">
    <property type="nucleotide sequence ID" value="XM_018465253.1"/>
</dbReference>
<accession>A0A1W4WL41</accession>